<sequence>DSSASSSPSLAPSVIEVGFPPILAHGRATAKASPPAERPSAFLPPPRARRPRCPSEPVAGARSRTVPAARDQSGHDGSAGLVTSIGYSFLHRVVYTAGV</sequence>
<keyword evidence="3" id="KW-1185">Reference proteome</keyword>
<protein>
    <submittedName>
        <fullName evidence="2">Uncharacterized protein</fullName>
    </submittedName>
</protein>
<feature type="region of interest" description="Disordered" evidence="1">
    <location>
        <begin position="26"/>
        <end position="77"/>
    </location>
</feature>
<evidence type="ECO:0000256" key="1">
    <source>
        <dbReference type="SAM" id="MobiDB-lite"/>
    </source>
</evidence>
<proteinExistence type="predicted"/>
<reference evidence="2" key="1">
    <citation type="submission" date="2023-10" db="EMBL/GenBank/DDBJ databases">
        <authorList>
            <person name="Chen Y."/>
            <person name="Shah S."/>
            <person name="Dougan E. K."/>
            <person name="Thang M."/>
            <person name="Chan C."/>
        </authorList>
    </citation>
    <scope>NUCLEOTIDE SEQUENCE [LARGE SCALE GENOMIC DNA]</scope>
</reference>
<evidence type="ECO:0000313" key="3">
    <source>
        <dbReference type="Proteomes" id="UP001189429"/>
    </source>
</evidence>
<gene>
    <name evidence="2" type="ORF">PCOR1329_LOCUS58185</name>
</gene>
<feature type="non-terminal residue" evidence="2">
    <location>
        <position position="1"/>
    </location>
</feature>
<dbReference type="EMBL" id="CAUYUJ010017205">
    <property type="protein sequence ID" value="CAK0872825.1"/>
    <property type="molecule type" value="Genomic_DNA"/>
</dbReference>
<comment type="caution">
    <text evidence="2">The sequence shown here is derived from an EMBL/GenBank/DDBJ whole genome shotgun (WGS) entry which is preliminary data.</text>
</comment>
<organism evidence="2 3">
    <name type="scientific">Prorocentrum cordatum</name>
    <dbReference type="NCBI Taxonomy" id="2364126"/>
    <lineage>
        <taxon>Eukaryota</taxon>
        <taxon>Sar</taxon>
        <taxon>Alveolata</taxon>
        <taxon>Dinophyceae</taxon>
        <taxon>Prorocentrales</taxon>
        <taxon>Prorocentraceae</taxon>
        <taxon>Prorocentrum</taxon>
    </lineage>
</organism>
<name>A0ABN9VHX5_9DINO</name>
<evidence type="ECO:0000313" key="2">
    <source>
        <dbReference type="EMBL" id="CAK0872825.1"/>
    </source>
</evidence>
<dbReference type="Proteomes" id="UP001189429">
    <property type="component" value="Unassembled WGS sequence"/>
</dbReference>
<accession>A0ABN9VHX5</accession>